<dbReference type="Pfam" id="PF03572">
    <property type="entry name" value="Peptidase_S41"/>
    <property type="match status" value="1"/>
</dbReference>
<dbReference type="InterPro" id="IPR029045">
    <property type="entry name" value="ClpP/crotonase-like_dom_sf"/>
</dbReference>
<proteinExistence type="predicted"/>
<accession>A0A948TLD3</accession>
<reference evidence="3" key="1">
    <citation type="journal article" date="2021" name="PeerJ">
        <title>Extensive microbial diversity within the chicken gut microbiome revealed by metagenomics and culture.</title>
        <authorList>
            <person name="Gilroy R."/>
            <person name="Ravi A."/>
            <person name="Getino M."/>
            <person name="Pursley I."/>
            <person name="Horton D.L."/>
            <person name="Alikhan N.F."/>
            <person name="Baker D."/>
            <person name="Gharbi K."/>
            <person name="Hall N."/>
            <person name="Watson M."/>
            <person name="Adriaenssens E.M."/>
            <person name="Foster-Nyarko E."/>
            <person name="Jarju S."/>
            <person name="Secka A."/>
            <person name="Antonio M."/>
            <person name="Oren A."/>
            <person name="Chaudhuri R.R."/>
            <person name="La Ragione R."/>
            <person name="Hildebrand F."/>
            <person name="Pallen M.J."/>
        </authorList>
    </citation>
    <scope>NUCLEOTIDE SEQUENCE</scope>
    <source>
        <strain evidence="3">8470</strain>
    </source>
</reference>
<evidence type="ECO:0000256" key="1">
    <source>
        <dbReference type="SAM" id="SignalP"/>
    </source>
</evidence>
<dbReference type="Proteomes" id="UP000784286">
    <property type="component" value="Unassembled WGS sequence"/>
</dbReference>
<evidence type="ECO:0000313" key="4">
    <source>
        <dbReference type="Proteomes" id="UP000784286"/>
    </source>
</evidence>
<gene>
    <name evidence="3" type="ORF">H9928_01660</name>
</gene>
<comment type="caution">
    <text evidence="3">The sequence shown here is derived from an EMBL/GenBank/DDBJ whole genome shotgun (WGS) entry which is preliminary data.</text>
</comment>
<organism evidence="3 4">
    <name type="scientific">Candidatus Phocaeicola excrementipullorum</name>
    <dbReference type="NCBI Taxonomy" id="2838731"/>
    <lineage>
        <taxon>Bacteria</taxon>
        <taxon>Pseudomonadati</taxon>
        <taxon>Bacteroidota</taxon>
        <taxon>Bacteroidia</taxon>
        <taxon>Bacteroidales</taxon>
        <taxon>Bacteroidaceae</taxon>
        <taxon>Phocaeicola</taxon>
    </lineage>
</organism>
<keyword evidence="1" id="KW-0732">Signal</keyword>
<feature type="chain" id="PRO_5036795056" description="Tail specific protease domain-containing protein" evidence="1">
    <location>
        <begin position="23"/>
        <end position="552"/>
    </location>
</feature>
<sequence length="552" mass="61670">MKNLKKTLLVCGLLSVAVGVFAQDEAKTLPVLREGKEDIHIWVDGRLQPGAWLADPRTRPDVYPTSGRRVKFANERDSVVFDVEKDGAYDFVVLTAEGDSAFTRVQWESANPLEEPSAEMLRRGADGKLSKAQAKFDVDALVYTLGEIHPDLFSACRQEDFFRAVNKVKDEMPDSVTALELFRRAAPLVTLVGDGHTMLRFPYNDIFTETYLRLPLFVKVSTSEPRIFVDRCIDGLIPAGAEVLSINGRSAAEMLEAMMPYASGEREFFRLSRLGYDFAALFEMLYAAGQYDVAYRLEEGTDTLHSTLRPAAFAEMKARMPDKKKEERKASDYSFRILKDKDVAVMDFRSFNNPRRMAAFADSMFFVLGKEHIGNLIIDIRGNGGGNSAVGDVLLRYISHKPFRQMGKGLARITPATLRLTDYPGLKPGWTFFDGEGEDGSGLILPLAEKRYKGKVYLLTSHMTFSSASSFAWAFKHFGMGTVIGEETGGMSVSFGDVLLYRLPVSRLACTISWKRFWLYGADENDIHGTLPDYAVPQEKALGKAFELIADE</sequence>
<dbReference type="GO" id="GO:0006508">
    <property type="term" value="P:proteolysis"/>
    <property type="evidence" value="ECO:0007669"/>
    <property type="project" value="InterPro"/>
</dbReference>
<dbReference type="EMBL" id="JAHLFJ010000019">
    <property type="protein sequence ID" value="MBU3855265.1"/>
    <property type="molecule type" value="Genomic_DNA"/>
</dbReference>
<protein>
    <recommendedName>
        <fullName evidence="2">Tail specific protease domain-containing protein</fullName>
    </recommendedName>
</protein>
<dbReference type="Gene3D" id="3.90.226.10">
    <property type="entry name" value="2-enoyl-CoA Hydratase, Chain A, domain 1"/>
    <property type="match status" value="1"/>
</dbReference>
<evidence type="ECO:0000313" key="3">
    <source>
        <dbReference type="EMBL" id="MBU3855265.1"/>
    </source>
</evidence>
<feature type="signal peptide" evidence="1">
    <location>
        <begin position="1"/>
        <end position="22"/>
    </location>
</feature>
<dbReference type="GO" id="GO:0008236">
    <property type="term" value="F:serine-type peptidase activity"/>
    <property type="evidence" value="ECO:0007669"/>
    <property type="project" value="InterPro"/>
</dbReference>
<dbReference type="SUPFAM" id="SSF52096">
    <property type="entry name" value="ClpP/crotonase"/>
    <property type="match status" value="1"/>
</dbReference>
<evidence type="ECO:0000259" key="2">
    <source>
        <dbReference type="Pfam" id="PF03572"/>
    </source>
</evidence>
<dbReference type="AlphaFoldDB" id="A0A948TLD3"/>
<feature type="domain" description="Tail specific protease" evidence="2">
    <location>
        <begin position="343"/>
        <end position="494"/>
    </location>
</feature>
<dbReference type="InterPro" id="IPR005151">
    <property type="entry name" value="Tail-specific_protease"/>
</dbReference>
<reference evidence="3" key="2">
    <citation type="submission" date="2021-04" db="EMBL/GenBank/DDBJ databases">
        <authorList>
            <person name="Gilroy R."/>
        </authorList>
    </citation>
    <scope>NUCLEOTIDE SEQUENCE</scope>
    <source>
        <strain evidence="3">8470</strain>
    </source>
</reference>
<name>A0A948TLD3_9BACT</name>